<organism evidence="1 2">
    <name type="scientific">Enterococcus avium</name>
    <name type="common">Streptococcus avium</name>
    <dbReference type="NCBI Taxonomy" id="33945"/>
    <lineage>
        <taxon>Bacteria</taxon>
        <taxon>Bacillati</taxon>
        <taxon>Bacillota</taxon>
        <taxon>Bacilli</taxon>
        <taxon>Lactobacillales</taxon>
        <taxon>Enterococcaceae</taxon>
        <taxon>Enterococcus</taxon>
    </lineage>
</organism>
<dbReference type="EMBL" id="RYZS01000001">
    <property type="protein sequence ID" value="RVU94565.1"/>
    <property type="molecule type" value="Genomic_DNA"/>
</dbReference>
<dbReference type="Gene3D" id="1.25.10.10">
    <property type="entry name" value="Leucine-rich Repeat Variant"/>
    <property type="match status" value="1"/>
</dbReference>
<proteinExistence type="predicted"/>
<dbReference type="PANTHER" id="PTHR37813:SF1">
    <property type="entry name" value="FELS-2 PROPHAGE PROTEIN"/>
    <property type="match status" value="1"/>
</dbReference>
<dbReference type="PANTHER" id="PTHR37813">
    <property type="entry name" value="FELS-2 PROPHAGE PROTEIN"/>
    <property type="match status" value="1"/>
</dbReference>
<accession>A0A437ULU6</accession>
<dbReference type="InterPro" id="IPR011989">
    <property type="entry name" value="ARM-like"/>
</dbReference>
<comment type="caution">
    <text evidence="1">The sequence shown here is derived from an EMBL/GenBank/DDBJ whole genome shotgun (WGS) entry which is preliminary data.</text>
</comment>
<evidence type="ECO:0000313" key="1">
    <source>
        <dbReference type="EMBL" id="RVU94565.1"/>
    </source>
</evidence>
<dbReference type="InterPro" id="IPR016024">
    <property type="entry name" value="ARM-type_fold"/>
</dbReference>
<dbReference type="AlphaFoldDB" id="A0A437ULU6"/>
<gene>
    <name evidence="1" type="ORF">EK398_06740</name>
</gene>
<evidence type="ECO:0000313" key="2">
    <source>
        <dbReference type="Proteomes" id="UP000288388"/>
    </source>
</evidence>
<evidence type="ECO:0008006" key="3">
    <source>
        <dbReference type="Google" id="ProtNLM"/>
    </source>
</evidence>
<dbReference type="RefSeq" id="WP_127978622.1">
    <property type="nucleotide sequence ID" value="NZ_RYZS01000001.1"/>
</dbReference>
<name>A0A437ULU6_ENTAV</name>
<dbReference type="SUPFAM" id="SSF48371">
    <property type="entry name" value="ARM repeat"/>
    <property type="match status" value="1"/>
</dbReference>
<reference evidence="1 2" key="1">
    <citation type="submission" date="2018-12" db="EMBL/GenBank/DDBJ databases">
        <title>A novel vanA-carrying plasmid in a clinical isolate of Enterococcus avium.</title>
        <authorList>
            <person name="Bernasconi O.J."/>
            <person name="Luzzaro F."/>
            <person name="Endimiani A."/>
        </authorList>
    </citation>
    <scope>NUCLEOTIDE SEQUENCE [LARGE SCALE GENOMIC DNA]</scope>
    <source>
        <strain evidence="1 2">LC0559/18</strain>
    </source>
</reference>
<protein>
    <recommendedName>
        <fullName evidence="3">Phage tail protein</fullName>
    </recommendedName>
</protein>
<sequence length="899" mass="94522">MATDLGQAYVQIVPSAKGISGSIQNALDPEASAAGTSAGLKIGTGLKVAAMAAVAAAGAALGKVISSSLTEGANLQQSLGGIETLFKGSADKVKKYADEAYRTSGLSANEYMTNVTSFSASLLQSVGGDTEKAADVANMAMIDMSDNANKMGTNMGDIQNAYQGFAKQNYTMLDNLKLGYGGTKEEMQRLLADAEKLTGVKYDINNLSDVYNAIHAIQENLDITGTTAKEASETFTGSFNAMKASLKNVLGKMSLGQDIKPSLNQLAETTSTFFFGNFLPMVGNILKALPGAFVTFVKAAIPYIKDGVGNMLKSAIEPLGDIGKKVTESIKGFGDIGKMFDGAFSGLGSKIDIPAMALKVFQGALTALVGPAGLVIKAVGLIAQAFQNEGIKGGISQLTTSFDELVTGISQNAPQLGASFGTALSGIMTAIANALPGIISGGIKITAGLISGIAQGLPQLTIAVGQLISAFTNTIVTLLPMIITSATTIITTFLGALSIALPQIISAGGNLINSILQGINQQLPMLIQNVSTIVLTWLTAFNEQLPQILQAGMNLLITFLQGIANNIGQVTQQALNIIIGFTSVIAQNMPAIVNSAVDLMVNFANSLAARMPDIVAAAANLIANFINGIANNLGKIIDSAVNLITSFLRGIANRIPDIVSAAMDLVDAMVRGLVQAQGRLMDAAINLVNGFAENIRGRQQEVRNAAWNLLDAIRGVFIPDSLVDVGRNLISGLLSGIQDMAQTVYNKVSEIASNVKNTLTGLFDIHSPSRWMRDMIGKNMMLGWEDGLESNAKKPTDALKNTVNSMQDVLDKGLDISSINDIPFDPQLESATDSINAQNYAAKRMMSQTGYTSAVSQNPSENDTQPIELVLKVGDEIMARIFTSLTEWQGREIDIQGQF</sequence>
<dbReference type="Proteomes" id="UP000288388">
    <property type="component" value="Unassembled WGS sequence"/>
</dbReference>